<name>A0A383ABF6_9ZZZZ</name>
<dbReference type="EMBL" id="UINC01190316">
    <property type="protein sequence ID" value="SVE04418.1"/>
    <property type="molecule type" value="Genomic_DNA"/>
</dbReference>
<sequence>MFRKYLLIALTSLAIAGCVENPRATGINEPDETDDGTAEATNVQSTFITSTGGRAVSPDGKFSILIGPRVFDSTIEMFITQDDVTEEGLTVMTPRYSVTYNPPEVTPFSDASFRAQFEVDATVIAETGAENIVVQHIAPDAEQATLKSVNLTELQSSLWVSVDSLGSFALVDIRDSDVCICNTDETCDETCSCDPDCEPVDPTDASDPTDPTDAS</sequence>
<feature type="non-terminal residue" evidence="2">
    <location>
        <position position="215"/>
    </location>
</feature>
<evidence type="ECO:0000256" key="1">
    <source>
        <dbReference type="SAM" id="MobiDB-lite"/>
    </source>
</evidence>
<feature type="compositionally biased region" description="Low complexity" evidence="1">
    <location>
        <begin position="202"/>
        <end position="215"/>
    </location>
</feature>
<evidence type="ECO:0000313" key="2">
    <source>
        <dbReference type="EMBL" id="SVE04418.1"/>
    </source>
</evidence>
<dbReference type="AlphaFoldDB" id="A0A383ABF6"/>
<accession>A0A383ABF6</accession>
<dbReference type="PROSITE" id="PS51257">
    <property type="entry name" value="PROKAR_LIPOPROTEIN"/>
    <property type="match status" value="1"/>
</dbReference>
<gene>
    <name evidence="2" type="ORF">METZ01_LOCUS457272</name>
</gene>
<reference evidence="2" key="1">
    <citation type="submission" date="2018-05" db="EMBL/GenBank/DDBJ databases">
        <authorList>
            <person name="Lanie J.A."/>
            <person name="Ng W.-L."/>
            <person name="Kazmierczak K.M."/>
            <person name="Andrzejewski T.M."/>
            <person name="Davidsen T.M."/>
            <person name="Wayne K.J."/>
            <person name="Tettelin H."/>
            <person name="Glass J.I."/>
            <person name="Rusch D."/>
            <person name="Podicherti R."/>
            <person name="Tsui H.-C.T."/>
            <person name="Winkler M.E."/>
        </authorList>
    </citation>
    <scope>NUCLEOTIDE SEQUENCE</scope>
</reference>
<proteinExistence type="predicted"/>
<protein>
    <submittedName>
        <fullName evidence="2">Uncharacterized protein</fullName>
    </submittedName>
</protein>
<feature type="region of interest" description="Disordered" evidence="1">
    <location>
        <begin position="196"/>
        <end position="215"/>
    </location>
</feature>
<organism evidence="2">
    <name type="scientific">marine metagenome</name>
    <dbReference type="NCBI Taxonomy" id="408172"/>
    <lineage>
        <taxon>unclassified sequences</taxon>
        <taxon>metagenomes</taxon>
        <taxon>ecological metagenomes</taxon>
    </lineage>
</organism>